<accession>A0ACC1DIF2</accession>
<keyword evidence="2" id="KW-1185">Reference proteome</keyword>
<protein>
    <submittedName>
        <fullName evidence="1">Uncharacterized protein</fullName>
    </submittedName>
</protein>
<evidence type="ECO:0000313" key="2">
    <source>
        <dbReference type="Proteomes" id="UP000824533"/>
    </source>
</evidence>
<organism evidence="1 2">
    <name type="scientific">Dendrolimus kikuchii</name>
    <dbReference type="NCBI Taxonomy" id="765133"/>
    <lineage>
        <taxon>Eukaryota</taxon>
        <taxon>Metazoa</taxon>
        <taxon>Ecdysozoa</taxon>
        <taxon>Arthropoda</taxon>
        <taxon>Hexapoda</taxon>
        <taxon>Insecta</taxon>
        <taxon>Pterygota</taxon>
        <taxon>Neoptera</taxon>
        <taxon>Endopterygota</taxon>
        <taxon>Lepidoptera</taxon>
        <taxon>Glossata</taxon>
        <taxon>Ditrysia</taxon>
        <taxon>Bombycoidea</taxon>
        <taxon>Lasiocampidae</taxon>
        <taxon>Dendrolimus</taxon>
    </lineage>
</organism>
<evidence type="ECO:0000313" key="1">
    <source>
        <dbReference type="EMBL" id="KAJ0183753.1"/>
    </source>
</evidence>
<name>A0ACC1DIF2_9NEOP</name>
<reference evidence="1 2" key="1">
    <citation type="journal article" date="2021" name="Front. Genet.">
        <title>Chromosome-Level Genome Assembly Reveals Significant Gene Expansion in the Toll and IMD Signaling Pathways of Dendrolimus kikuchii.</title>
        <authorList>
            <person name="Zhou J."/>
            <person name="Wu P."/>
            <person name="Xiong Z."/>
            <person name="Liu N."/>
            <person name="Zhao N."/>
            <person name="Ji M."/>
            <person name="Qiu Y."/>
            <person name="Yang B."/>
        </authorList>
    </citation>
    <scope>NUCLEOTIDE SEQUENCE [LARGE SCALE GENOMIC DNA]</scope>
    <source>
        <strain evidence="1">Ann1</strain>
    </source>
</reference>
<dbReference type="EMBL" id="CM034387">
    <property type="protein sequence ID" value="KAJ0183753.1"/>
    <property type="molecule type" value="Genomic_DNA"/>
</dbReference>
<gene>
    <name evidence="1" type="ORF">K1T71_000176</name>
</gene>
<proteinExistence type="predicted"/>
<sequence length="262" mass="30305">MILKMKEFCEAEHKNHGVLIPINNVRKRVAAMTGINIGNTKKNCKVIFNNNVIKYENNHSNSFILLQVCQRKLTRVTKEGATAASTSKVIVTPGKSHPHTKKLDLDGFDLCAIRQKIHSFYVVRKELLTLAKLRTSLREDINFQGSITTLHRILQSIGLKYKRCQSKRKLLMERYDITAWRSKYLERIRRSRNVQKKHVVYLDETYIHNTYHAKSCWQIEEEPAMFVSESSGSRWIIAHAGTENGFVNGALLMLKSIYYIHS</sequence>
<comment type="caution">
    <text evidence="1">The sequence shown here is derived from an EMBL/GenBank/DDBJ whole genome shotgun (WGS) entry which is preliminary data.</text>
</comment>
<dbReference type="Proteomes" id="UP000824533">
    <property type="component" value="Linkage Group LG01"/>
</dbReference>